<comment type="catalytic activity">
    <reaction evidence="9 12">
        <text>an N-terminal (5-L-glutamyl)-[peptide] + an alpha-amino acid = 5-L-glutamyl amino acid + an N-terminal L-alpha-aminoacyl-[peptide]</text>
        <dbReference type="Rhea" id="RHEA:23904"/>
        <dbReference type="Rhea" id="RHEA-COMP:9780"/>
        <dbReference type="Rhea" id="RHEA-COMP:9795"/>
        <dbReference type="ChEBI" id="CHEBI:77644"/>
        <dbReference type="ChEBI" id="CHEBI:78597"/>
        <dbReference type="ChEBI" id="CHEBI:78599"/>
        <dbReference type="ChEBI" id="CHEBI:78608"/>
        <dbReference type="EC" id="2.3.2.2"/>
    </reaction>
</comment>
<dbReference type="Gene3D" id="3.60.20.40">
    <property type="match status" value="1"/>
</dbReference>
<name>A0A978V0A9_ZIZJJ</name>
<dbReference type="Pfam" id="PF01019">
    <property type="entry name" value="G_glu_transpept"/>
    <property type="match status" value="1"/>
</dbReference>
<gene>
    <name evidence="14" type="ORF">FEM48_Zijuj08G0170300</name>
</gene>
<dbReference type="Proteomes" id="UP000813462">
    <property type="component" value="Unassembled WGS sequence"/>
</dbReference>
<evidence type="ECO:0000256" key="8">
    <source>
        <dbReference type="ARBA" id="ARBA00023315"/>
    </source>
</evidence>
<evidence type="ECO:0000256" key="4">
    <source>
        <dbReference type="ARBA" id="ARBA00009381"/>
    </source>
</evidence>
<dbReference type="SUPFAM" id="SSF56235">
    <property type="entry name" value="N-terminal nucleophile aminohydrolases (Ntn hydrolases)"/>
    <property type="match status" value="1"/>
</dbReference>
<evidence type="ECO:0000256" key="3">
    <source>
        <dbReference type="ARBA" id="ARBA00005115"/>
    </source>
</evidence>
<comment type="catalytic activity">
    <reaction evidence="1 12">
        <text>an S-substituted glutathione + H2O = an S-substituted L-cysteinylglycine + L-glutamate</text>
        <dbReference type="Rhea" id="RHEA:59468"/>
        <dbReference type="ChEBI" id="CHEBI:15377"/>
        <dbReference type="ChEBI" id="CHEBI:29985"/>
        <dbReference type="ChEBI" id="CHEBI:90779"/>
        <dbReference type="ChEBI" id="CHEBI:143103"/>
        <dbReference type="EC" id="3.4.19.13"/>
    </reaction>
</comment>
<keyword evidence="13" id="KW-1133">Transmembrane helix</keyword>
<keyword evidence="13" id="KW-0812">Transmembrane</keyword>
<evidence type="ECO:0000256" key="6">
    <source>
        <dbReference type="ARBA" id="ARBA00022801"/>
    </source>
</evidence>
<feature type="binding site" evidence="11">
    <location>
        <position position="134"/>
    </location>
    <ligand>
        <name>L-glutamate</name>
        <dbReference type="ChEBI" id="CHEBI:29985"/>
    </ligand>
</feature>
<evidence type="ECO:0000256" key="12">
    <source>
        <dbReference type="RuleBase" id="RU368068"/>
    </source>
</evidence>
<dbReference type="FunFam" id="1.10.246.130:FF:000001">
    <property type="entry name" value="Gamma-glutamyltransferase 5 isoform 1"/>
    <property type="match status" value="1"/>
</dbReference>
<dbReference type="NCBIfam" id="TIGR00066">
    <property type="entry name" value="g_glut_trans"/>
    <property type="match status" value="1"/>
</dbReference>
<dbReference type="InterPro" id="IPR000101">
    <property type="entry name" value="GGT_peptidase"/>
</dbReference>
<dbReference type="GO" id="GO:0103068">
    <property type="term" value="F:leukotriene C4 gamma-glutamyl transferase activity"/>
    <property type="evidence" value="ECO:0007669"/>
    <property type="project" value="UniProtKB-EC"/>
</dbReference>
<feature type="binding site" evidence="11">
    <location>
        <begin position="421"/>
        <end position="423"/>
    </location>
    <ligand>
        <name>L-glutamate</name>
        <dbReference type="ChEBI" id="CHEBI:29985"/>
    </ligand>
</feature>
<comment type="function">
    <text evidence="12">Cleaves the gamma-glutamyl peptide bond of glutathione and glutathione conjugates.</text>
</comment>
<comment type="pathway">
    <text evidence="3 12">Sulfur metabolism; glutathione metabolism.</text>
</comment>
<dbReference type="EC" id="3.4.19.13" evidence="12"/>
<evidence type="ECO:0000256" key="13">
    <source>
        <dbReference type="SAM" id="Phobius"/>
    </source>
</evidence>
<dbReference type="OrthoDB" id="2015213at2759"/>
<dbReference type="GO" id="GO:0005886">
    <property type="term" value="C:plasma membrane"/>
    <property type="evidence" value="ECO:0007669"/>
    <property type="project" value="TreeGrafter"/>
</dbReference>
<keyword evidence="6 12" id="KW-0378">Hydrolase</keyword>
<feature type="binding site" evidence="11">
    <location>
        <begin position="473"/>
        <end position="474"/>
    </location>
    <ligand>
        <name>L-glutamate</name>
        <dbReference type="ChEBI" id="CHEBI:29985"/>
    </ligand>
</feature>
<dbReference type="InterPro" id="IPR043138">
    <property type="entry name" value="GGT_lsub"/>
</dbReference>
<evidence type="ECO:0000256" key="7">
    <source>
        <dbReference type="ARBA" id="ARBA00023180"/>
    </source>
</evidence>
<evidence type="ECO:0000256" key="1">
    <source>
        <dbReference type="ARBA" id="ARBA00001049"/>
    </source>
</evidence>
<dbReference type="EC" id="2.3.2.2" evidence="12"/>
<dbReference type="GO" id="GO:0016756">
    <property type="term" value="F:glutathione gamma-glutamylcysteinyltransferase activity"/>
    <property type="evidence" value="ECO:0007669"/>
    <property type="project" value="UniProtKB-ARBA"/>
</dbReference>
<reference evidence="14" key="1">
    <citation type="journal article" date="2021" name="Front. Plant Sci.">
        <title>Chromosome-Scale Genome Assembly for Chinese Sour Jujube and Insights Into Its Genome Evolution and Domestication Signature.</title>
        <authorList>
            <person name="Shen L.-Y."/>
            <person name="Luo H."/>
            <person name="Wang X.-L."/>
            <person name="Wang X.-M."/>
            <person name="Qiu X.-J."/>
            <person name="Liu H."/>
            <person name="Zhou S.-S."/>
            <person name="Jia K.-H."/>
            <person name="Nie S."/>
            <person name="Bao Y.-T."/>
            <person name="Zhang R.-G."/>
            <person name="Yun Q.-Z."/>
            <person name="Chai Y.-H."/>
            <person name="Lu J.-Y."/>
            <person name="Li Y."/>
            <person name="Zhao S.-W."/>
            <person name="Mao J.-F."/>
            <person name="Jia S.-G."/>
            <person name="Mao Y.-M."/>
        </authorList>
    </citation>
    <scope>NUCLEOTIDE SEQUENCE</scope>
    <source>
        <strain evidence="14">AT0</strain>
        <tissue evidence="14">Leaf</tissue>
    </source>
</reference>
<feature type="transmembrane region" description="Helical" evidence="13">
    <location>
        <begin position="20"/>
        <end position="45"/>
    </location>
</feature>
<comment type="catalytic activity">
    <reaction evidence="2 12">
        <text>glutathione + H2O = L-cysteinylglycine + L-glutamate</text>
        <dbReference type="Rhea" id="RHEA:28807"/>
        <dbReference type="ChEBI" id="CHEBI:15377"/>
        <dbReference type="ChEBI" id="CHEBI:29985"/>
        <dbReference type="ChEBI" id="CHEBI:57925"/>
        <dbReference type="ChEBI" id="CHEBI:61694"/>
        <dbReference type="EC" id="3.4.19.13"/>
    </reaction>
</comment>
<evidence type="ECO:0000256" key="10">
    <source>
        <dbReference type="PIRSR" id="PIRSR600101-1"/>
    </source>
</evidence>
<dbReference type="InterPro" id="IPR029055">
    <property type="entry name" value="Ntn_hydrolases_N"/>
</dbReference>
<evidence type="ECO:0000256" key="5">
    <source>
        <dbReference type="ARBA" id="ARBA00022679"/>
    </source>
</evidence>
<protein>
    <recommendedName>
        <fullName evidence="12">Glutathione hydrolase</fullName>
        <ecNumber evidence="12">2.3.2.2</ecNumber>
        <ecNumber evidence="12">3.4.19.13</ecNumber>
    </recommendedName>
    <alternativeName>
        <fullName evidence="12">Gamma-glutamyltransferase</fullName>
    </alternativeName>
    <alternativeName>
        <fullName evidence="12">Gamma-glutamyltranspeptidase</fullName>
    </alternativeName>
</protein>
<keyword evidence="8 12" id="KW-0012">Acyltransferase</keyword>
<evidence type="ECO:0000256" key="2">
    <source>
        <dbReference type="ARBA" id="ARBA00001089"/>
    </source>
</evidence>
<dbReference type="PANTHER" id="PTHR11686:SF34">
    <property type="entry name" value="GLUTATHIONE HYDROLASE 1-RELATED"/>
    <property type="match status" value="1"/>
</dbReference>
<evidence type="ECO:0000313" key="15">
    <source>
        <dbReference type="Proteomes" id="UP000813462"/>
    </source>
</evidence>
<accession>A0A978V0A9</accession>
<organism evidence="14 15">
    <name type="scientific">Ziziphus jujuba var. spinosa</name>
    <dbReference type="NCBI Taxonomy" id="714518"/>
    <lineage>
        <taxon>Eukaryota</taxon>
        <taxon>Viridiplantae</taxon>
        <taxon>Streptophyta</taxon>
        <taxon>Embryophyta</taxon>
        <taxon>Tracheophyta</taxon>
        <taxon>Spermatophyta</taxon>
        <taxon>Magnoliopsida</taxon>
        <taxon>eudicotyledons</taxon>
        <taxon>Gunneridae</taxon>
        <taxon>Pentapetalae</taxon>
        <taxon>rosids</taxon>
        <taxon>fabids</taxon>
        <taxon>Rosales</taxon>
        <taxon>Rhamnaceae</taxon>
        <taxon>Paliureae</taxon>
        <taxon>Ziziphus</taxon>
    </lineage>
</organism>
<evidence type="ECO:0000256" key="11">
    <source>
        <dbReference type="PIRSR" id="PIRSR600101-2"/>
    </source>
</evidence>
<comment type="similarity">
    <text evidence="4">Belongs to the gamma-glutamyltransferase family.</text>
</comment>
<dbReference type="AlphaFoldDB" id="A0A978V0A9"/>
<dbReference type="GO" id="GO:0006751">
    <property type="term" value="P:glutathione catabolic process"/>
    <property type="evidence" value="ECO:0007669"/>
    <property type="project" value="UniProtKB-UniRule"/>
</dbReference>
<dbReference type="PANTHER" id="PTHR11686">
    <property type="entry name" value="GAMMA GLUTAMYL TRANSPEPTIDASE"/>
    <property type="match status" value="1"/>
</dbReference>
<comment type="caution">
    <text evidence="14">The sequence shown here is derived from an EMBL/GenBank/DDBJ whole genome shotgun (WGS) entry which is preliminary data.</text>
</comment>
<feature type="active site" description="Nucleophile" evidence="10">
    <location>
        <position position="403"/>
    </location>
</feature>
<dbReference type="EMBL" id="JAEACU010000008">
    <property type="protein sequence ID" value="KAH7520675.1"/>
    <property type="molecule type" value="Genomic_DNA"/>
</dbReference>
<dbReference type="Gene3D" id="1.10.246.130">
    <property type="match status" value="1"/>
</dbReference>
<evidence type="ECO:0000313" key="14">
    <source>
        <dbReference type="EMBL" id="KAH7520675.1"/>
    </source>
</evidence>
<dbReference type="InterPro" id="IPR043137">
    <property type="entry name" value="GGT_ssub_C"/>
</dbReference>
<keyword evidence="7" id="KW-0325">Glycoprotein</keyword>
<dbReference type="PRINTS" id="PR01210">
    <property type="entry name" value="GGTRANSPTASE"/>
</dbReference>
<dbReference type="FunFam" id="3.60.20.40:FF:000004">
    <property type="entry name" value="Glutathione hydrolase 1"/>
    <property type="match status" value="1"/>
</dbReference>
<sequence>MTGNKLYVSSFMCFVFLKKLMYTFVADAMLFWPTIEIFFLSLLLLTSSLDAASNDSQNNRDEVIVARRGAVATDDGRCSRIGMNVLREGGHAVDAAVAAALCLGVVGPGSSGIGGGGFMLIRESSGEAEFYDMRETAPLLASKDMYGGNATLKNKGGLSIAVPGELAGLDKAWKKYGKLPWKRLVKPAERLARLGFKVSPYLHFLMEKTKSEIFEDIGLRDTFTSNGSLLQKDDICYNKKLAKTLQTIAEQGIQPFYNGSIGFNLVKDIRKAGGILTIKDLRNYKVKVRKPIYANFQGLQYVTSSLPSGGPPLILVLNILALYGNLSGVPDSVFVHREIEALKHAFAVRTNLGDPDFVNVTEVLSDMLSINFAKELKQTIYDNRTFPPKHYGGKWNQLPDHGTSHLSIVDRERNAVSMTTTVNYFFGSRVLSASTGIVLNNEMDDFSMPANVSKDVPPPAPANFISPGKRALSSMSPTIVLKDKQLKAVIGASGGSRIFPGTAQVFLNHFGRGMDPLSSVFAPRIYDQLIPNKVYYENWTTVIGDHIELPATIRKDLRKKGHILESIASGAICQFIVLETETSIKNGTLGKLVAVSDPRKGGIPSGF</sequence>
<evidence type="ECO:0000256" key="9">
    <source>
        <dbReference type="ARBA" id="ARBA00047417"/>
    </source>
</evidence>
<keyword evidence="13" id="KW-0472">Membrane</keyword>
<feature type="binding site" evidence="11">
    <location>
        <position position="495"/>
    </location>
    <ligand>
        <name>L-glutamate</name>
        <dbReference type="ChEBI" id="CHEBI:29985"/>
    </ligand>
</feature>
<dbReference type="GO" id="GO:0036374">
    <property type="term" value="F:glutathione hydrolase activity"/>
    <property type="evidence" value="ECO:0007669"/>
    <property type="project" value="UniProtKB-UniRule"/>
</dbReference>
<feature type="binding site" evidence="11">
    <location>
        <position position="445"/>
    </location>
    <ligand>
        <name>L-glutamate</name>
        <dbReference type="ChEBI" id="CHEBI:29985"/>
    </ligand>
</feature>
<proteinExistence type="inferred from homology"/>
<keyword evidence="5 12" id="KW-0808">Transferase</keyword>